<evidence type="ECO:0000313" key="2">
    <source>
        <dbReference type="EMBL" id="MFC7136493.1"/>
    </source>
</evidence>
<feature type="compositionally biased region" description="Polar residues" evidence="1">
    <location>
        <begin position="110"/>
        <end position="126"/>
    </location>
</feature>
<sequence>MFRTVDGDRAASRPVLVGSWVVAAGYDAISTTRSFDGHRGWTVNGRFDRCAPVAAGDTLYVGDPDGVHAFALSGGVGVGGTGSAPSGGRSRSGRSAGSPSAPARSWRLSRGTTATRWSPSTRSTAGRRTETD</sequence>
<organism evidence="2 3">
    <name type="scientific">Halobaculum litoreum</name>
    <dbReference type="NCBI Taxonomy" id="3031998"/>
    <lineage>
        <taxon>Archaea</taxon>
        <taxon>Methanobacteriati</taxon>
        <taxon>Methanobacteriota</taxon>
        <taxon>Stenosarchaea group</taxon>
        <taxon>Halobacteria</taxon>
        <taxon>Halobacteriales</taxon>
        <taxon>Haloferacaceae</taxon>
        <taxon>Halobaculum</taxon>
    </lineage>
</organism>
<reference evidence="2 3" key="1">
    <citation type="journal article" date="2019" name="Int. J. Syst. Evol. Microbiol.">
        <title>The Global Catalogue of Microorganisms (GCM) 10K type strain sequencing project: providing services to taxonomists for standard genome sequencing and annotation.</title>
        <authorList>
            <consortium name="The Broad Institute Genomics Platform"/>
            <consortium name="The Broad Institute Genome Sequencing Center for Infectious Disease"/>
            <person name="Wu L."/>
            <person name="Ma J."/>
        </authorList>
    </citation>
    <scope>NUCLEOTIDE SEQUENCE [LARGE SCALE GENOMIC DNA]</scope>
    <source>
        <strain evidence="2 3">DT92</strain>
    </source>
</reference>
<dbReference type="AlphaFoldDB" id="A0ABD5XN67"/>
<evidence type="ECO:0000313" key="3">
    <source>
        <dbReference type="Proteomes" id="UP001596368"/>
    </source>
</evidence>
<dbReference type="Proteomes" id="UP001596368">
    <property type="component" value="Unassembled WGS sequence"/>
</dbReference>
<dbReference type="EMBL" id="JBHSZG010000001">
    <property type="protein sequence ID" value="MFC7136493.1"/>
    <property type="molecule type" value="Genomic_DNA"/>
</dbReference>
<feature type="compositionally biased region" description="Low complexity" evidence="1">
    <location>
        <begin position="83"/>
        <end position="105"/>
    </location>
</feature>
<feature type="region of interest" description="Disordered" evidence="1">
    <location>
        <begin position="74"/>
        <end position="132"/>
    </location>
</feature>
<protein>
    <submittedName>
        <fullName evidence="2">Uncharacterized protein</fullName>
    </submittedName>
</protein>
<comment type="caution">
    <text evidence="2">The sequence shown here is derived from an EMBL/GenBank/DDBJ whole genome shotgun (WGS) entry which is preliminary data.</text>
</comment>
<proteinExistence type="predicted"/>
<keyword evidence="3" id="KW-1185">Reference proteome</keyword>
<evidence type="ECO:0000256" key="1">
    <source>
        <dbReference type="SAM" id="MobiDB-lite"/>
    </source>
</evidence>
<accession>A0ABD5XN67</accession>
<gene>
    <name evidence="2" type="ORF">ACFQRB_08080</name>
</gene>
<name>A0ABD5XN67_9EURY</name>